<reference evidence="3 4" key="1">
    <citation type="submission" date="2016-10" db="EMBL/GenBank/DDBJ databases">
        <title>Genome sequence of Streptomyces sp. MUSC 1.</title>
        <authorList>
            <person name="Lee L.-H."/>
            <person name="Ser H.-L."/>
            <person name="Law J.W.-F."/>
        </authorList>
    </citation>
    <scope>NUCLEOTIDE SEQUENCE [LARGE SCALE GENOMIC DNA]</scope>
    <source>
        <strain evidence="3 4">MUSC 1</strain>
    </source>
</reference>
<dbReference type="EMBL" id="MLYO01000081">
    <property type="protein sequence ID" value="OIJ92266.1"/>
    <property type="molecule type" value="Genomic_DNA"/>
</dbReference>
<keyword evidence="4" id="KW-1185">Reference proteome</keyword>
<organism evidence="3 4">
    <name type="scientific">Streptomyces monashensis</name>
    <dbReference type="NCBI Taxonomy" id="1678012"/>
    <lineage>
        <taxon>Bacteria</taxon>
        <taxon>Bacillati</taxon>
        <taxon>Actinomycetota</taxon>
        <taxon>Actinomycetes</taxon>
        <taxon>Kitasatosporales</taxon>
        <taxon>Streptomycetaceae</taxon>
        <taxon>Streptomyces</taxon>
    </lineage>
</organism>
<proteinExistence type="predicted"/>
<comment type="caution">
    <text evidence="3">The sequence shown here is derived from an EMBL/GenBank/DDBJ whole genome shotgun (WGS) entry which is preliminary data.</text>
</comment>
<evidence type="ECO:0000256" key="2">
    <source>
        <dbReference type="SAM" id="Phobius"/>
    </source>
</evidence>
<keyword evidence="2" id="KW-1133">Transmembrane helix</keyword>
<evidence type="ECO:0000313" key="3">
    <source>
        <dbReference type="EMBL" id="OIJ92266.1"/>
    </source>
</evidence>
<protein>
    <submittedName>
        <fullName evidence="3">Uncharacterized protein</fullName>
    </submittedName>
</protein>
<evidence type="ECO:0000313" key="4">
    <source>
        <dbReference type="Proteomes" id="UP000179642"/>
    </source>
</evidence>
<gene>
    <name evidence="3" type="ORF">BIV23_38580</name>
</gene>
<sequence length="65" mass="6867">MSLLNLFLLMSGVYSRPVVTVILPMTLTLVVAFAFAGRKCATRWSSSPNARRDGTHVRGGAASGG</sequence>
<dbReference type="AlphaFoldDB" id="A0A1S2PF85"/>
<evidence type="ECO:0000256" key="1">
    <source>
        <dbReference type="SAM" id="MobiDB-lite"/>
    </source>
</evidence>
<dbReference type="Proteomes" id="UP000179642">
    <property type="component" value="Unassembled WGS sequence"/>
</dbReference>
<accession>A0A1S2PF85</accession>
<name>A0A1S2PF85_9ACTN</name>
<keyword evidence="2" id="KW-0472">Membrane</keyword>
<keyword evidence="2" id="KW-0812">Transmembrane</keyword>
<feature type="region of interest" description="Disordered" evidence="1">
    <location>
        <begin position="44"/>
        <end position="65"/>
    </location>
</feature>
<feature type="transmembrane region" description="Helical" evidence="2">
    <location>
        <begin position="14"/>
        <end position="36"/>
    </location>
</feature>